<gene>
    <name evidence="1" type="ORF">IHE45_05G153100</name>
</gene>
<evidence type="ECO:0000313" key="2">
    <source>
        <dbReference type="Proteomes" id="UP000827976"/>
    </source>
</evidence>
<proteinExistence type="predicted"/>
<accession>A0ACB7W698</accession>
<dbReference type="EMBL" id="CM037015">
    <property type="protein sequence ID" value="KAH7682962.1"/>
    <property type="molecule type" value="Genomic_DNA"/>
</dbReference>
<reference evidence="2" key="1">
    <citation type="journal article" date="2022" name="Nat. Commun.">
        <title>Chromosome evolution and the genetic basis of agronomically important traits in greater yam.</title>
        <authorList>
            <person name="Bredeson J.V."/>
            <person name="Lyons J.B."/>
            <person name="Oniyinde I.O."/>
            <person name="Okereke N.R."/>
            <person name="Kolade O."/>
            <person name="Nnabue I."/>
            <person name="Nwadili C.O."/>
            <person name="Hribova E."/>
            <person name="Parker M."/>
            <person name="Nwogha J."/>
            <person name="Shu S."/>
            <person name="Carlson J."/>
            <person name="Kariba R."/>
            <person name="Muthemba S."/>
            <person name="Knop K."/>
            <person name="Barton G.J."/>
            <person name="Sherwood A.V."/>
            <person name="Lopez-Montes A."/>
            <person name="Asiedu R."/>
            <person name="Jamnadass R."/>
            <person name="Muchugi A."/>
            <person name="Goodstein D."/>
            <person name="Egesi C.N."/>
            <person name="Featherston J."/>
            <person name="Asfaw A."/>
            <person name="Simpson G.G."/>
            <person name="Dolezel J."/>
            <person name="Hendre P.S."/>
            <person name="Van Deynze A."/>
            <person name="Kumar P.L."/>
            <person name="Obidiegwu J.E."/>
            <person name="Bhattacharjee R."/>
            <person name="Rokhsar D.S."/>
        </authorList>
    </citation>
    <scope>NUCLEOTIDE SEQUENCE [LARGE SCALE GENOMIC DNA]</scope>
    <source>
        <strain evidence="2">cv. TDa95/00328</strain>
    </source>
</reference>
<evidence type="ECO:0000313" key="1">
    <source>
        <dbReference type="EMBL" id="KAH7682962.1"/>
    </source>
</evidence>
<keyword evidence="2" id="KW-1185">Reference proteome</keyword>
<dbReference type="Proteomes" id="UP000827976">
    <property type="component" value="Chromosome 5"/>
</dbReference>
<comment type="caution">
    <text evidence="1">The sequence shown here is derived from an EMBL/GenBank/DDBJ whole genome shotgun (WGS) entry which is preliminary data.</text>
</comment>
<organism evidence="1 2">
    <name type="scientific">Dioscorea alata</name>
    <name type="common">Purple yam</name>
    <dbReference type="NCBI Taxonomy" id="55571"/>
    <lineage>
        <taxon>Eukaryota</taxon>
        <taxon>Viridiplantae</taxon>
        <taxon>Streptophyta</taxon>
        <taxon>Embryophyta</taxon>
        <taxon>Tracheophyta</taxon>
        <taxon>Spermatophyta</taxon>
        <taxon>Magnoliopsida</taxon>
        <taxon>Liliopsida</taxon>
        <taxon>Dioscoreales</taxon>
        <taxon>Dioscoreaceae</taxon>
        <taxon>Dioscorea</taxon>
    </lineage>
</organism>
<name>A0ACB7W698_DIOAL</name>
<sequence length="105" mass="12529">MANKLQCIAVASRLRRCCTRNWRSLTHRRRRRRRGQGGVVRLGNRRCRRVMLRQLVRWSRAQWRLVVVLLKPVKTVVVEAASGRRLAESHYMHVPFLYPFQLPLI</sequence>
<protein>
    <submittedName>
        <fullName evidence="1">Uncharacterized protein</fullName>
    </submittedName>
</protein>